<evidence type="ECO:0000256" key="1">
    <source>
        <dbReference type="SAM" id="Phobius"/>
    </source>
</evidence>
<reference evidence="2" key="1">
    <citation type="submission" date="2020-08" db="EMBL/GenBank/DDBJ databases">
        <title>Winogradskyella ouciana sp. nov., isolated from the hadal seawater of the Mariana Trench.</title>
        <authorList>
            <person name="He X."/>
        </authorList>
    </citation>
    <scope>NUCLEOTIDE SEQUENCE [LARGE SCALE GENOMIC DNA]</scope>
    <source>
        <strain evidence="2">KCTC 52348</strain>
    </source>
</reference>
<feature type="transmembrane region" description="Helical" evidence="1">
    <location>
        <begin position="65"/>
        <end position="86"/>
    </location>
</feature>
<name>A0A842ITM1_9FLAO</name>
<keyword evidence="1" id="KW-0472">Membrane</keyword>
<gene>
    <name evidence="2" type="ORF">H7F21_08975</name>
</gene>
<protein>
    <submittedName>
        <fullName evidence="2">Uncharacterized protein</fullName>
    </submittedName>
</protein>
<dbReference type="RefSeq" id="WP_185788934.1">
    <property type="nucleotide sequence ID" value="NZ_JACLCP010000002.1"/>
</dbReference>
<accession>A0A842ITM1</accession>
<evidence type="ECO:0000313" key="3">
    <source>
        <dbReference type="Proteomes" id="UP000533900"/>
    </source>
</evidence>
<proteinExistence type="predicted"/>
<dbReference type="Proteomes" id="UP000533900">
    <property type="component" value="Unassembled WGS sequence"/>
</dbReference>
<keyword evidence="1" id="KW-0812">Transmembrane</keyword>
<sequence>MKTKKNYLYFNKWWVPLLIYIGIFGIFLIGTFLKRNWITNLSFILSILNIIGSIMTIFISKGKWYFRILIFFSGIFVLLFTFILAYQTPDYYGANKKIPENIKIYDANEFSAKSSKYLNSNSGLRISGYGGSYSFHIKYSFREKGHFYLKAYEVTSNKRLSKKQLDKRLFKVETLEEKLYENWLKIYEGSQNYKYACRLELWFKPINNKNEYKITEQNFIITGWESSWF</sequence>
<organism evidence="2 3">
    <name type="scientific">Winogradskyella flava</name>
    <dbReference type="NCBI Taxonomy" id="1884876"/>
    <lineage>
        <taxon>Bacteria</taxon>
        <taxon>Pseudomonadati</taxon>
        <taxon>Bacteroidota</taxon>
        <taxon>Flavobacteriia</taxon>
        <taxon>Flavobacteriales</taxon>
        <taxon>Flavobacteriaceae</taxon>
        <taxon>Winogradskyella</taxon>
    </lineage>
</organism>
<keyword evidence="3" id="KW-1185">Reference proteome</keyword>
<dbReference type="AlphaFoldDB" id="A0A842ITM1"/>
<feature type="transmembrane region" description="Helical" evidence="1">
    <location>
        <begin position="40"/>
        <end position="59"/>
    </location>
</feature>
<comment type="caution">
    <text evidence="2">The sequence shown here is derived from an EMBL/GenBank/DDBJ whole genome shotgun (WGS) entry which is preliminary data.</text>
</comment>
<keyword evidence="1" id="KW-1133">Transmembrane helix</keyword>
<dbReference type="EMBL" id="JACLCP010000002">
    <property type="protein sequence ID" value="MBC2845224.1"/>
    <property type="molecule type" value="Genomic_DNA"/>
</dbReference>
<feature type="transmembrane region" description="Helical" evidence="1">
    <location>
        <begin position="13"/>
        <end position="33"/>
    </location>
</feature>
<evidence type="ECO:0000313" key="2">
    <source>
        <dbReference type="EMBL" id="MBC2845224.1"/>
    </source>
</evidence>